<accession>A0A286TVI0</accession>
<evidence type="ECO:0000313" key="3">
    <source>
        <dbReference type="Proteomes" id="UP000218542"/>
    </source>
</evidence>
<organism evidence="2 3">
    <name type="scientific">Candidatus Scalindua japonica</name>
    <dbReference type="NCBI Taxonomy" id="1284222"/>
    <lineage>
        <taxon>Bacteria</taxon>
        <taxon>Pseudomonadati</taxon>
        <taxon>Planctomycetota</taxon>
        <taxon>Candidatus Brocadiia</taxon>
        <taxon>Candidatus Brocadiales</taxon>
        <taxon>Candidatus Scalinduaceae</taxon>
        <taxon>Candidatus Scalindua</taxon>
    </lineage>
</organism>
<keyword evidence="1" id="KW-0732">Signal</keyword>
<dbReference type="AlphaFoldDB" id="A0A286TVI0"/>
<dbReference type="Proteomes" id="UP000218542">
    <property type="component" value="Unassembled WGS sequence"/>
</dbReference>
<feature type="signal peptide" evidence="1">
    <location>
        <begin position="1"/>
        <end position="24"/>
    </location>
</feature>
<protein>
    <submittedName>
        <fullName evidence="2">Type II secretory system protein</fullName>
    </submittedName>
</protein>
<comment type="caution">
    <text evidence="2">The sequence shown here is derived from an EMBL/GenBank/DDBJ whole genome shotgun (WGS) entry which is preliminary data.</text>
</comment>
<evidence type="ECO:0000256" key="1">
    <source>
        <dbReference type="SAM" id="SignalP"/>
    </source>
</evidence>
<keyword evidence="3" id="KW-1185">Reference proteome</keyword>
<dbReference type="EMBL" id="BAOS01000004">
    <property type="protein sequence ID" value="GAX59845.1"/>
    <property type="molecule type" value="Genomic_DNA"/>
</dbReference>
<gene>
    <name evidence="2" type="ORF">SCALIN_C04_0333</name>
</gene>
<name>A0A286TVI0_9BACT</name>
<feature type="chain" id="PRO_5012809574" evidence="1">
    <location>
        <begin position="25"/>
        <end position="159"/>
    </location>
</feature>
<reference evidence="3" key="1">
    <citation type="journal article" date="2017" name="Environ. Microbiol. Rep.">
        <title>Genetic Diversity of Marine Anaerobic Ammonium-Oxidizing Bacteria as Revealed by Genomic and Proteomic Analyses of 'Candidatus Scalindua japonica'.</title>
        <authorList>
            <person name="Oshiki M."/>
            <person name="Mizuto K."/>
            <person name="Kimura Z."/>
            <person name="Kindaichi T."/>
            <person name="Satoh H."/>
            <person name="Okabe S."/>
        </authorList>
    </citation>
    <scope>NUCLEOTIDE SEQUENCE [LARGE SCALE GENOMIC DNA]</scope>
    <source>
        <strain evidence="3">husup-a2</strain>
    </source>
</reference>
<evidence type="ECO:0000313" key="2">
    <source>
        <dbReference type="EMBL" id="GAX59845.1"/>
    </source>
</evidence>
<proteinExistence type="predicted"/>
<sequence length="159" mass="17601">MFYTPAIFSAFLLLGILFTNETGAYNNDSTFGGVIAGTYLLTEADDGGSRFVTITSDGCWFGIHSYQLDKKFSNQQGVWKKTGKREITARTLNFSLLQDDVGSSRFTFTVEFDKTYQRVSGEFSGKLFPAGVDPLDPLAIPIKTFSNTFAGKRLIITED</sequence>